<feature type="domain" description="DUF4371" evidence="1">
    <location>
        <begin position="5"/>
        <end position="84"/>
    </location>
</feature>
<dbReference type="InterPro" id="IPR025398">
    <property type="entry name" value="DUF4371"/>
</dbReference>
<comment type="caution">
    <text evidence="2">The sequence shown here is derived from an EMBL/GenBank/DDBJ whole genome shotgun (WGS) entry which is preliminary data.</text>
</comment>
<dbReference type="InParanoid" id="A0A5N3ZXN0"/>
<dbReference type="Proteomes" id="UP000327044">
    <property type="component" value="Unassembled WGS sequence"/>
</dbReference>
<reference evidence="2 3" key="1">
    <citation type="journal article" date="2018" name="Elife">
        <title>Firefly genomes illuminate parallel origins of bioluminescence in beetles.</title>
        <authorList>
            <person name="Fallon T.R."/>
            <person name="Lower S.E."/>
            <person name="Chang C.H."/>
            <person name="Bessho-Uehara M."/>
            <person name="Martin G.J."/>
            <person name="Bewick A.J."/>
            <person name="Behringer M."/>
            <person name="Debat H.J."/>
            <person name="Wong I."/>
            <person name="Day J.C."/>
            <person name="Suvorov A."/>
            <person name="Silva C.J."/>
            <person name="Stanger-Hall K.F."/>
            <person name="Hall D.W."/>
            <person name="Schmitz R.J."/>
            <person name="Nelson D.R."/>
            <person name="Lewis S.M."/>
            <person name="Shigenobu S."/>
            <person name="Bybee S.M."/>
            <person name="Larracuente A.M."/>
            <person name="Oba Y."/>
            <person name="Weng J.K."/>
        </authorList>
    </citation>
    <scope>NUCLEOTIDE SEQUENCE [LARGE SCALE GENOMIC DNA]</scope>
    <source>
        <strain evidence="2">1611_PpyrPB1</strain>
        <tissue evidence="2">Whole body</tissue>
    </source>
</reference>
<evidence type="ECO:0000313" key="3">
    <source>
        <dbReference type="Proteomes" id="UP000327044"/>
    </source>
</evidence>
<gene>
    <name evidence="2" type="ORF">PPYR_15766</name>
</gene>
<evidence type="ECO:0000313" key="2">
    <source>
        <dbReference type="EMBL" id="KAB0789951.1"/>
    </source>
</evidence>
<dbReference type="PANTHER" id="PTHR45749">
    <property type="match status" value="1"/>
</dbReference>
<organism evidence="2 3">
    <name type="scientific">Photinus pyralis</name>
    <name type="common">Common eastern firefly</name>
    <name type="synonym">Lampyris pyralis</name>
    <dbReference type="NCBI Taxonomy" id="7054"/>
    <lineage>
        <taxon>Eukaryota</taxon>
        <taxon>Metazoa</taxon>
        <taxon>Ecdysozoa</taxon>
        <taxon>Arthropoda</taxon>
        <taxon>Hexapoda</taxon>
        <taxon>Insecta</taxon>
        <taxon>Pterygota</taxon>
        <taxon>Neoptera</taxon>
        <taxon>Endopterygota</taxon>
        <taxon>Coleoptera</taxon>
        <taxon>Polyphaga</taxon>
        <taxon>Elateriformia</taxon>
        <taxon>Elateroidea</taxon>
        <taxon>Lampyridae</taxon>
        <taxon>Lampyrinae</taxon>
        <taxon>Photinus</taxon>
    </lineage>
</organism>
<sequence length="85" mass="9587">DIKKNKYYSVSVDSSPDISHVDQLAFVIRTVTKDGNPVERFLGFKNNVGHKAEQLINSLLNALRTWDIDIKDCRGQSFDNASNMS</sequence>
<dbReference type="PANTHER" id="PTHR45749:SF23">
    <property type="entry name" value="ZINC FINGER MYM-TYPE PROTEIN 1-LIKE"/>
    <property type="match status" value="1"/>
</dbReference>
<protein>
    <recommendedName>
        <fullName evidence="1">DUF4371 domain-containing protein</fullName>
    </recommendedName>
</protein>
<evidence type="ECO:0000259" key="1">
    <source>
        <dbReference type="Pfam" id="PF14291"/>
    </source>
</evidence>
<feature type="non-terminal residue" evidence="2">
    <location>
        <position position="1"/>
    </location>
</feature>
<name>A0A5N3ZXN0_PHOPY</name>
<keyword evidence="3" id="KW-1185">Reference proteome</keyword>
<feature type="non-terminal residue" evidence="2">
    <location>
        <position position="85"/>
    </location>
</feature>
<dbReference type="EMBL" id="VVIM01002151">
    <property type="protein sequence ID" value="KAB0789951.1"/>
    <property type="molecule type" value="Genomic_DNA"/>
</dbReference>
<proteinExistence type="predicted"/>
<dbReference type="Pfam" id="PF14291">
    <property type="entry name" value="DUF4371"/>
    <property type="match status" value="1"/>
</dbReference>
<accession>A0A5N3ZXN0</accession>
<dbReference type="AlphaFoldDB" id="A0A5N3ZXN0"/>